<evidence type="ECO:0000256" key="1">
    <source>
        <dbReference type="ARBA" id="ARBA00004167"/>
    </source>
</evidence>
<evidence type="ECO:0000256" key="4">
    <source>
        <dbReference type="ARBA" id="ARBA00022989"/>
    </source>
</evidence>
<dbReference type="Proteomes" id="UP000186112">
    <property type="component" value="Unassembled WGS sequence"/>
</dbReference>
<evidence type="ECO:0000256" key="2">
    <source>
        <dbReference type="ARBA" id="ARBA00008854"/>
    </source>
</evidence>
<dbReference type="Pfam" id="PF04011">
    <property type="entry name" value="LemA"/>
    <property type="match status" value="1"/>
</dbReference>
<accession>A0A1U7M6V2</accession>
<dbReference type="PANTHER" id="PTHR34478">
    <property type="entry name" value="PROTEIN LEMA"/>
    <property type="match status" value="1"/>
</dbReference>
<dbReference type="PANTHER" id="PTHR34478:SF2">
    <property type="entry name" value="MEMBRANE PROTEIN"/>
    <property type="match status" value="1"/>
</dbReference>
<proteinExistence type="inferred from homology"/>
<keyword evidence="5" id="KW-0472">Membrane</keyword>
<dbReference type="InterPro" id="IPR007156">
    <property type="entry name" value="MamQ_LemA"/>
</dbReference>
<comment type="subcellular location">
    <subcellularLocation>
        <location evidence="1">Membrane</location>
        <topology evidence="1">Single-pass membrane protein</topology>
    </subcellularLocation>
</comment>
<comment type="similarity">
    <text evidence="2">Belongs to the LemA family.</text>
</comment>
<sequence>MKKFLVPIIIIAVILVLIGGGYNNLLSLNEDVDNSWAQVENVLKRRADLIPNLVKTVKGYAEQEERVLTQITEARSKMSSAKTPGEYAEADAQLTQGLNSLNVVVENYPDLKANQGFLELQAELASTENKISTERMRYNDNVAVFNKKVKRFPTNIYANMLGFDKREYFKINEADSEVPNVDF</sequence>
<keyword evidence="3" id="KW-0812">Transmembrane</keyword>
<dbReference type="RefSeq" id="WP_075725957.1">
    <property type="nucleotide sequence ID" value="NZ_LTDM01000014.1"/>
</dbReference>
<organism evidence="6 7">
    <name type="scientific">Tissierella creatinophila DSM 6911</name>
    <dbReference type="NCBI Taxonomy" id="1123403"/>
    <lineage>
        <taxon>Bacteria</taxon>
        <taxon>Bacillati</taxon>
        <taxon>Bacillota</taxon>
        <taxon>Tissierellia</taxon>
        <taxon>Tissierellales</taxon>
        <taxon>Tissierellaceae</taxon>
        <taxon>Tissierella</taxon>
    </lineage>
</organism>
<dbReference type="EMBL" id="LTDM01000014">
    <property type="protein sequence ID" value="OLS02939.1"/>
    <property type="molecule type" value="Genomic_DNA"/>
</dbReference>
<keyword evidence="4" id="KW-1133">Transmembrane helix</keyword>
<name>A0A1U7M6V2_TISCR</name>
<evidence type="ECO:0000313" key="6">
    <source>
        <dbReference type="EMBL" id="OLS02939.1"/>
    </source>
</evidence>
<dbReference type="InterPro" id="IPR023353">
    <property type="entry name" value="LemA-like_dom_sf"/>
</dbReference>
<dbReference type="OrthoDB" id="9804152at2"/>
<comment type="caution">
    <text evidence="6">The sequence shown here is derived from an EMBL/GenBank/DDBJ whole genome shotgun (WGS) entry which is preliminary data.</text>
</comment>
<reference evidence="6 7" key="1">
    <citation type="submission" date="2016-02" db="EMBL/GenBank/DDBJ databases">
        <title>Genome sequence of Tissierella creatinophila DSM 6911.</title>
        <authorList>
            <person name="Poehlein A."/>
            <person name="Daniel R."/>
        </authorList>
    </citation>
    <scope>NUCLEOTIDE SEQUENCE [LARGE SCALE GENOMIC DNA]</scope>
    <source>
        <strain evidence="6 7">DSM 6911</strain>
    </source>
</reference>
<dbReference type="Gene3D" id="1.20.1440.20">
    <property type="entry name" value="LemA-like domain"/>
    <property type="match status" value="1"/>
</dbReference>
<protein>
    <submittedName>
        <fullName evidence="6">LemA family protein</fullName>
    </submittedName>
</protein>
<evidence type="ECO:0000313" key="7">
    <source>
        <dbReference type="Proteomes" id="UP000186112"/>
    </source>
</evidence>
<dbReference type="SUPFAM" id="SSF140478">
    <property type="entry name" value="LemA-like"/>
    <property type="match status" value="1"/>
</dbReference>
<dbReference type="GO" id="GO:0016020">
    <property type="term" value="C:membrane"/>
    <property type="evidence" value="ECO:0007669"/>
    <property type="project" value="UniProtKB-SubCell"/>
</dbReference>
<gene>
    <name evidence="6" type="ORF">TICRE_10930</name>
</gene>
<evidence type="ECO:0000256" key="3">
    <source>
        <dbReference type="ARBA" id="ARBA00022692"/>
    </source>
</evidence>
<keyword evidence="7" id="KW-1185">Reference proteome</keyword>
<dbReference type="AlphaFoldDB" id="A0A1U7M6V2"/>
<evidence type="ECO:0000256" key="5">
    <source>
        <dbReference type="ARBA" id="ARBA00023136"/>
    </source>
</evidence>